<keyword evidence="1" id="KW-0175">Coiled coil</keyword>
<keyword evidence="3" id="KW-1185">Reference proteome</keyword>
<evidence type="ECO:0000313" key="3">
    <source>
        <dbReference type="Proteomes" id="UP000729402"/>
    </source>
</evidence>
<evidence type="ECO:0000256" key="1">
    <source>
        <dbReference type="SAM" id="Coils"/>
    </source>
</evidence>
<name>A0A8J6BTS7_ZIZPA</name>
<comment type="caution">
    <text evidence="2">The sequence shown here is derived from an EMBL/GenBank/DDBJ whole genome shotgun (WGS) entry which is preliminary data.</text>
</comment>
<dbReference type="AlphaFoldDB" id="A0A8J6BTS7"/>
<accession>A0A8J6BTS7</accession>
<gene>
    <name evidence="2" type="ORF">GUJ93_ZPchr0012g22085</name>
</gene>
<feature type="coiled-coil region" evidence="1">
    <location>
        <begin position="93"/>
        <end position="148"/>
    </location>
</feature>
<protein>
    <submittedName>
        <fullName evidence="2">Uncharacterized protein</fullName>
    </submittedName>
</protein>
<dbReference type="Proteomes" id="UP000729402">
    <property type="component" value="Unassembled WGS sequence"/>
</dbReference>
<dbReference type="EMBL" id="JAAALK010000080">
    <property type="protein sequence ID" value="KAG8095249.1"/>
    <property type="molecule type" value="Genomic_DNA"/>
</dbReference>
<organism evidence="2 3">
    <name type="scientific">Zizania palustris</name>
    <name type="common">Northern wild rice</name>
    <dbReference type="NCBI Taxonomy" id="103762"/>
    <lineage>
        <taxon>Eukaryota</taxon>
        <taxon>Viridiplantae</taxon>
        <taxon>Streptophyta</taxon>
        <taxon>Embryophyta</taxon>
        <taxon>Tracheophyta</taxon>
        <taxon>Spermatophyta</taxon>
        <taxon>Magnoliopsida</taxon>
        <taxon>Liliopsida</taxon>
        <taxon>Poales</taxon>
        <taxon>Poaceae</taxon>
        <taxon>BOP clade</taxon>
        <taxon>Oryzoideae</taxon>
        <taxon>Oryzeae</taxon>
        <taxon>Zizaniinae</taxon>
        <taxon>Zizania</taxon>
    </lineage>
</organism>
<proteinExistence type="predicted"/>
<sequence length="152" mass="16700">MQMGVEGVQVTELETLVPATAEVVVVKEVVPRGTLVRSSFGCSNMRAARYLGRGSLEGSNVHHVGVEPKDKAPAKVDLSSQLESEVVNLWDHLVDSEEKASNLENALQQEKGMRATFEVEAKNLRAERAVFEGEAERLRAKRSSLTAEVQRL</sequence>
<reference evidence="2" key="2">
    <citation type="submission" date="2021-02" db="EMBL/GenBank/DDBJ databases">
        <authorList>
            <person name="Kimball J.A."/>
            <person name="Haas M.W."/>
            <person name="Macchietto M."/>
            <person name="Kono T."/>
            <person name="Duquette J."/>
            <person name="Shao M."/>
        </authorList>
    </citation>
    <scope>NUCLEOTIDE SEQUENCE</scope>
    <source>
        <tissue evidence="2">Fresh leaf tissue</tissue>
    </source>
</reference>
<reference evidence="2" key="1">
    <citation type="journal article" date="2021" name="bioRxiv">
        <title>Whole Genome Assembly and Annotation of Northern Wild Rice, Zizania palustris L., Supports a Whole Genome Duplication in the Zizania Genus.</title>
        <authorList>
            <person name="Haas M."/>
            <person name="Kono T."/>
            <person name="Macchietto M."/>
            <person name="Millas R."/>
            <person name="McGilp L."/>
            <person name="Shao M."/>
            <person name="Duquette J."/>
            <person name="Hirsch C.N."/>
            <person name="Kimball J."/>
        </authorList>
    </citation>
    <scope>NUCLEOTIDE SEQUENCE</scope>
    <source>
        <tissue evidence="2">Fresh leaf tissue</tissue>
    </source>
</reference>
<evidence type="ECO:0000313" key="2">
    <source>
        <dbReference type="EMBL" id="KAG8095249.1"/>
    </source>
</evidence>